<organism evidence="4 5">
    <name type="scientific">Microbacterium imperiale</name>
    <dbReference type="NCBI Taxonomy" id="33884"/>
    <lineage>
        <taxon>Bacteria</taxon>
        <taxon>Bacillati</taxon>
        <taxon>Actinomycetota</taxon>
        <taxon>Actinomycetes</taxon>
        <taxon>Micrococcales</taxon>
        <taxon>Microbacteriaceae</taxon>
        <taxon>Microbacterium</taxon>
    </lineage>
</organism>
<proteinExistence type="inferred from homology"/>
<dbReference type="Proteomes" id="UP001142317">
    <property type="component" value="Unassembled WGS sequence"/>
</dbReference>
<accession>A0A9W6HFP0</accession>
<dbReference type="InterPro" id="IPR050922">
    <property type="entry name" value="LytR/CpsA/Psr_CW_biosynth"/>
</dbReference>
<evidence type="ECO:0000313" key="4">
    <source>
        <dbReference type="EMBL" id="GLJ79286.1"/>
    </source>
</evidence>
<dbReference type="PANTHER" id="PTHR33392:SF6">
    <property type="entry name" value="POLYISOPRENYL-TEICHOIC ACID--PEPTIDOGLYCAN TEICHOIC ACID TRANSFERASE TAGU"/>
    <property type="match status" value="1"/>
</dbReference>
<evidence type="ECO:0000256" key="2">
    <source>
        <dbReference type="SAM" id="MobiDB-lite"/>
    </source>
</evidence>
<feature type="compositionally biased region" description="Acidic residues" evidence="2">
    <location>
        <begin position="362"/>
        <end position="376"/>
    </location>
</feature>
<gene>
    <name evidence="4" type="ORF">GCM10017586_09680</name>
</gene>
<dbReference type="PANTHER" id="PTHR33392">
    <property type="entry name" value="POLYISOPRENYL-TEICHOIC ACID--PEPTIDOGLYCAN TEICHOIC ACID TRANSFERASE TAGU"/>
    <property type="match status" value="1"/>
</dbReference>
<evidence type="ECO:0000259" key="3">
    <source>
        <dbReference type="Pfam" id="PF03816"/>
    </source>
</evidence>
<reference evidence="4" key="2">
    <citation type="submission" date="2023-01" db="EMBL/GenBank/DDBJ databases">
        <authorList>
            <person name="Sun Q."/>
            <person name="Evtushenko L."/>
        </authorList>
    </citation>
    <scope>NUCLEOTIDE SEQUENCE</scope>
    <source>
        <strain evidence="4">VKM Ac-1447</strain>
    </source>
</reference>
<comment type="caution">
    <text evidence="4">The sequence shown here is derived from an EMBL/GenBank/DDBJ whole genome shotgun (WGS) entry which is preliminary data.</text>
</comment>
<dbReference type="Pfam" id="PF03816">
    <property type="entry name" value="LytR_cpsA_psr"/>
    <property type="match status" value="1"/>
</dbReference>
<protein>
    <recommendedName>
        <fullName evidence="3">Cell envelope-related transcriptional attenuator domain-containing protein</fullName>
    </recommendedName>
</protein>
<feature type="domain" description="Cell envelope-related transcriptional attenuator" evidence="3">
    <location>
        <begin position="81"/>
        <end position="259"/>
    </location>
</feature>
<dbReference type="AlphaFoldDB" id="A0A9W6HFP0"/>
<evidence type="ECO:0000256" key="1">
    <source>
        <dbReference type="ARBA" id="ARBA00006068"/>
    </source>
</evidence>
<dbReference type="EMBL" id="BSEO01000001">
    <property type="protein sequence ID" value="GLJ79286.1"/>
    <property type="molecule type" value="Genomic_DNA"/>
</dbReference>
<keyword evidence="5" id="KW-1185">Reference proteome</keyword>
<dbReference type="NCBIfam" id="TIGR00350">
    <property type="entry name" value="lytR_cpsA_psr"/>
    <property type="match status" value="1"/>
</dbReference>
<feature type="region of interest" description="Disordered" evidence="2">
    <location>
        <begin position="344"/>
        <end position="379"/>
    </location>
</feature>
<dbReference type="InterPro" id="IPR004474">
    <property type="entry name" value="LytR_CpsA_psr"/>
</dbReference>
<evidence type="ECO:0000313" key="5">
    <source>
        <dbReference type="Proteomes" id="UP001142317"/>
    </source>
</evidence>
<name>A0A9W6HFP0_9MICO</name>
<dbReference type="Gene3D" id="3.40.630.190">
    <property type="entry name" value="LCP protein"/>
    <property type="match status" value="1"/>
</dbReference>
<reference evidence="4" key="1">
    <citation type="journal article" date="2014" name="Int. J. Syst. Evol. Microbiol.">
        <title>Complete genome sequence of Corynebacterium casei LMG S-19264T (=DSM 44701T), isolated from a smear-ripened cheese.</title>
        <authorList>
            <consortium name="US DOE Joint Genome Institute (JGI-PGF)"/>
            <person name="Walter F."/>
            <person name="Albersmeier A."/>
            <person name="Kalinowski J."/>
            <person name="Ruckert C."/>
        </authorList>
    </citation>
    <scope>NUCLEOTIDE SEQUENCE</scope>
    <source>
        <strain evidence="4">VKM Ac-1447</strain>
    </source>
</reference>
<sequence>MTTALAVGVGIVALVFRDLDEGIARSEFELPFIDDLDEDSGEQNILIMGLDSRVDQNGKALPDEIYHALHAGDASVGGYNANVLILLHIPEDRSQAVGISIPRDDYVEIAGAPLGVTHAKIKEAYGLTLQARLNEQVNQGRTSDAEGYQEARAAARQAQIETISRFLGDVRIDHFVEVTMAGFYYVAEAVAPITVCVNEATQDDHSGANFTAGVQELGPEEALAFVRQRRDTAGGPFLTDLDRSRRQQAFIAALAEKLREQTTLINPHTVMTLMEVTKNHVAMDSGFDVLSFLRTAHNVSRSGVSFVTLPIAGFDTIQGASVNIVDLDEVRSVVAAALDGTYFAPDDGADDPGAPHDQSGADNDDEPGAGSDDEDEPRVAVYETWDEPMRAGALPCVN</sequence>
<comment type="similarity">
    <text evidence="1">Belongs to the LytR/CpsA/Psr (LCP) family.</text>
</comment>